<evidence type="ECO:0000256" key="1">
    <source>
        <dbReference type="SAM" id="SignalP"/>
    </source>
</evidence>
<accession>A0A8H4PQB3</accession>
<feature type="signal peptide" evidence="1">
    <location>
        <begin position="1"/>
        <end position="18"/>
    </location>
</feature>
<name>A0A8H4PQB3_9HYPO</name>
<organism evidence="2 3">
    <name type="scientific">Ophiocordyceps sinensis</name>
    <dbReference type="NCBI Taxonomy" id="72228"/>
    <lineage>
        <taxon>Eukaryota</taxon>
        <taxon>Fungi</taxon>
        <taxon>Dikarya</taxon>
        <taxon>Ascomycota</taxon>
        <taxon>Pezizomycotina</taxon>
        <taxon>Sordariomycetes</taxon>
        <taxon>Hypocreomycetidae</taxon>
        <taxon>Hypocreales</taxon>
        <taxon>Ophiocordycipitaceae</taxon>
        <taxon>Ophiocordyceps</taxon>
    </lineage>
</organism>
<dbReference type="Proteomes" id="UP000557566">
    <property type="component" value="Unassembled WGS sequence"/>
</dbReference>
<keyword evidence="1" id="KW-0732">Signal</keyword>
<gene>
    <name evidence="2" type="ORF">G6O67_004828</name>
</gene>
<comment type="caution">
    <text evidence="2">The sequence shown here is derived from an EMBL/GenBank/DDBJ whole genome shotgun (WGS) entry which is preliminary data.</text>
</comment>
<dbReference type="AlphaFoldDB" id="A0A8H4PQB3"/>
<feature type="chain" id="PRO_5034272379" evidence="1">
    <location>
        <begin position="19"/>
        <end position="129"/>
    </location>
</feature>
<keyword evidence="3" id="KW-1185">Reference proteome</keyword>
<protein>
    <submittedName>
        <fullName evidence="2">Uncharacterized protein</fullName>
    </submittedName>
</protein>
<evidence type="ECO:0000313" key="2">
    <source>
        <dbReference type="EMBL" id="KAF4508452.1"/>
    </source>
</evidence>
<evidence type="ECO:0000313" key="3">
    <source>
        <dbReference type="Proteomes" id="UP000557566"/>
    </source>
</evidence>
<sequence length="129" mass="13613">MKPSALVIVIIATATAPASLPPRSFPLVPLPPPLDWMPSPSLLAEHVLASHHADYAAHASGESWARDVVGLCERDPACTSTFSFSAINAGSPRARYWFAYTCGGGPTTPANYTRDLEGLQDTIAHSVVG</sequence>
<reference evidence="2 3" key="1">
    <citation type="journal article" date="2020" name="Genome Biol. Evol.">
        <title>A new high-quality draft genome assembly of the Chinese cordyceps Ophiocordyceps sinensis.</title>
        <authorList>
            <person name="Shu R."/>
            <person name="Zhang J."/>
            <person name="Meng Q."/>
            <person name="Zhang H."/>
            <person name="Zhou G."/>
            <person name="Li M."/>
            <person name="Wu P."/>
            <person name="Zhao Y."/>
            <person name="Chen C."/>
            <person name="Qin Q."/>
        </authorList>
    </citation>
    <scope>NUCLEOTIDE SEQUENCE [LARGE SCALE GENOMIC DNA]</scope>
    <source>
        <strain evidence="2 3">IOZ07</strain>
    </source>
</reference>
<proteinExistence type="predicted"/>
<dbReference type="EMBL" id="JAAVMX010000005">
    <property type="protein sequence ID" value="KAF4508452.1"/>
    <property type="molecule type" value="Genomic_DNA"/>
</dbReference>